<keyword evidence="1" id="KW-1017">Isopeptide bond</keyword>
<dbReference type="InterPro" id="IPR057721">
    <property type="entry name" value="BCD1_alpha/beta"/>
</dbReference>
<accession>A0A2J6PXG4</accession>
<comment type="similarity">
    <text evidence="9">Belongs to the BCD1 family.</text>
</comment>
<dbReference type="GO" id="GO:0000463">
    <property type="term" value="P:maturation of LSU-rRNA from tricistronic rRNA transcript (SSU-rRNA, 5.8S rRNA, LSU-rRNA)"/>
    <property type="evidence" value="ECO:0007669"/>
    <property type="project" value="TreeGrafter"/>
</dbReference>
<evidence type="ECO:0000256" key="9">
    <source>
        <dbReference type="ARBA" id="ARBA00049654"/>
    </source>
</evidence>
<evidence type="ECO:0000256" key="2">
    <source>
        <dbReference type="ARBA" id="ARBA00022517"/>
    </source>
</evidence>
<dbReference type="PROSITE" id="PS51083">
    <property type="entry name" value="ZF_HIT"/>
    <property type="match status" value="1"/>
</dbReference>
<dbReference type="GO" id="GO:0000492">
    <property type="term" value="P:box C/D snoRNP assembly"/>
    <property type="evidence" value="ECO:0007669"/>
    <property type="project" value="TreeGrafter"/>
</dbReference>
<dbReference type="Proteomes" id="UP000235672">
    <property type="component" value="Unassembled WGS sequence"/>
</dbReference>
<dbReference type="Pfam" id="PF25790">
    <property type="entry name" value="BCD1"/>
    <property type="match status" value="1"/>
</dbReference>
<evidence type="ECO:0000313" key="16">
    <source>
        <dbReference type="EMBL" id="PMD18740.1"/>
    </source>
</evidence>
<keyword evidence="5 13" id="KW-0863">Zinc-finger</keyword>
<gene>
    <name evidence="16" type="ORF">NA56DRAFT_647630</name>
</gene>
<feature type="domain" description="HIT-type" evidence="15">
    <location>
        <begin position="9"/>
        <end position="43"/>
    </location>
</feature>
<keyword evidence="4" id="KW-0479">Metal-binding</keyword>
<evidence type="ECO:0000256" key="10">
    <source>
        <dbReference type="ARBA" id="ARBA00061949"/>
    </source>
</evidence>
<evidence type="ECO:0000256" key="8">
    <source>
        <dbReference type="ARBA" id="ARBA00049598"/>
    </source>
</evidence>
<evidence type="ECO:0000256" key="3">
    <source>
        <dbReference type="ARBA" id="ARBA00022553"/>
    </source>
</evidence>
<dbReference type="InterPro" id="IPR007529">
    <property type="entry name" value="Znf_HIT"/>
</dbReference>
<dbReference type="OrthoDB" id="272357at2759"/>
<dbReference type="AlphaFoldDB" id="A0A2J6PXG4"/>
<evidence type="ECO:0000256" key="13">
    <source>
        <dbReference type="PROSITE-ProRule" id="PRU00453"/>
    </source>
</evidence>
<dbReference type="SUPFAM" id="SSF144232">
    <property type="entry name" value="HIT/MYND zinc finger-like"/>
    <property type="match status" value="1"/>
</dbReference>
<dbReference type="CDD" id="cd23023">
    <property type="entry name" value="zf-HIT_BCD1"/>
    <property type="match status" value="1"/>
</dbReference>
<feature type="compositionally biased region" description="Acidic residues" evidence="14">
    <location>
        <begin position="370"/>
        <end position="384"/>
    </location>
</feature>
<dbReference type="GO" id="GO:0070761">
    <property type="term" value="C:pre-snoRNP complex"/>
    <property type="evidence" value="ECO:0007669"/>
    <property type="project" value="TreeGrafter"/>
</dbReference>
<feature type="compositionally biased region" description="Acidic residues" evidence="14">
    <location>
        <begin position="354"/>
        <end position="363"/>
    </location>
</feature>
<comment type="function">
    <text evidence="8">Required for box C/D snoRNAs accumulation involved in snoRNA processing, snoRNA transport to the nucleolus and ribosome biogenesis.</text>
</comment>
<dbReference type="GO" id="GO:0048254">
    <property type="term" value="P:snoRNA localization"/>
    <property type="evidence" value="ECO:0007669"/>
    <property type="project" value="TreeGrafter"/>
</dbReference>
<dbReference type="Gene3D" id="3.30.60.190">
    <property type="match status" value="1"/>
</dbReference>
<evidence type="ECO:0000256" key="5">
    <source>
        <dbReference type="ARBA" id="ARBA00022771"/>
    </source>
</evidence>
<sequence length="384" mass="43852">MDPLLSSLCTICHIDPPKYTCPRCYVNTCSLTCAKRHKLWASCSGVRDPTVFKPMSELATPSGIDHDYNFLHSIEHRLERSGKLLVEEIDAMSKGELECARKGEDEERWRRSHVREERGAVNVASKLREMKCNVITAPKGMRRNKENTSSWNGKHQTVHWQVEWMRGEPAERTLYRVLGNHAIGKAYDLMCEEERILNMSPEEKRVDKKRKAAEFKAAQARKAKKLRLGKNHIPELSTVPLLQDPESRTWSFTPVYMALPEISEEESLEHEPAFQRNYHLYLHRPLTPSSFPKVLVPLDPNKCLTDLLKGREVLEFPTIYVLDCPPEGLPEKFMLEMQYLAAIGKGRRSNSDTDMSDSSDDDSNNGSSSSDEDSDESMEEGEVV</sequence>
<dbReference type="PANTHER" id="PTHR13483">
    <property type="entry name" value="BOX C_D SNORNA PROTEIN 1-RELATED"/>
    <property type="match status" value="1"/>
</dbReference>
<evidence type="ECO:0000313" key="17">
    <source>
        <dbReference type="Proteomes" id="UP000235672"/>
    </source>
</evidence>
<evidence type="ECO:0000256" key="12">
    <source>
        <dbReference type="ARBA" id="ARBA00077531"/>
    </source>
</evidence>
<protein>
    <recommendedName>
        <fullName evidence="11">Box C/D snoRNA protein 1</fullName>
    </recommendedName>
    <alternativeName>
        <fullName evidence="12">Zinc finger HIT domain-containing protein 6</fullName>
    </alternativeName>
</protein>
<keyword evidence="6" id="KW-0862">Zinc</keyword>
<evidence type="ECO:0000256" key="1">
    <source>
        <dbReference type="ARBA" id="ARBA00022499"/>
    </source>
</evidence>
<feature type="region of interest" description="Disordered" evidence="14">
    <location>
        <begin position="345"/>
        <end position="384"/>
    </location>
</feature>
<dbReference type="GO" id="GO:0005634">
    <property type="term" value="C:nucleus"/>
    <property type="evidence" value="ECO:0007669"/>
    <property type="project" value="TreeGrafter"/>
</dbReference>
<evidence type="ECO:0000256" key="6">
    <source>
        <dbReference type="ARBA" id="ARBA00022833"/>
    </source>
</evidence>
<organism evidence="16 17">
    <name type="scientific">Hyaloscypha hepaticicola</name>
    <dbReference type="NCBI Taxonomy" id="2082293"/>
    <lineage>
        <taxon>Eukaryota</taxon>
        <taxon>Fungi</taxon>
        <taxon>Dikarya</taxon>
        <taxon>Ascomycota</taxon>
        <taxon>Pezizomycotina</taxon>
        <taxon>Leotiomycetes</taxon>
        <taxon>Helotiales</taxon>
        <taxon>Hyaloscyphaceae</taxon>
        <taxon>Hyaloscypha</taxon>
    </lineage>
</organism>
<dbReference type="STRING" id="1745343.A0A2J6PXG4"/>
<name>A0A2J6PXG4_9HELO</name>
<dbReference type="EMBL" id="KZ613492">
    <property type="protein sequence ID" value="PMD18740.1"/>
    <property type="molecule type" value="Genomic_DNA"/>
</dbReference>
<comment type="subunit">
    <text evidence="10">Interacts with FBL, SNU13, NOP58, NUFIP1, RUVBL1, RUVBL2 and TAF9. Interacts (via HIT-type zinc finger) with the RUVBL1/RUVBL2 complex in the presence of ADP.</text>
</comment>
<dbReference type="GO" id="GO:0008270">
    <property type="term" value="F:zinc ion binding"/>
    <property type="evidence" value="ECO:0007669"/>
    <property type="project" value="UniProtKB-UniRule"/>
</dbReference>
<dbReference type="PANTHER" id="PTHR13483:SF11">
    <property type="entry name" value="ZINC FINGER HIT DOMAIN-CONTAINING PROTEIN 3"/>
    <property type="match status" value="1"/>
</dbReference>
<keyword evidence="17" id="KW-1185">Reference proteome</keyword>
<evidence type="ECO:0000256" key="11">
    <source>
        <dbReference type="ARBA" id="ARBA00068630"/>
    </source>
</evidence>
<dbReference type="FunFam" id="3.30.60.190:FF:000001">
    <property type="entry name" value="box C/D snoRNA protein 1"/>
    <property type="match status" value="1"/>
</dbReference>
<proteinExistence type="inferred from homology"/>
<evidence type="ECO:0000256" key="4">
    <source>
        <dbReference type="ARBA" id="ARBA00022723"/>
    </source>
</evidence>
<keyword evidence="2" id="KW-0690">Ribosome biogenesis</keyword>
<dbReference type="Pfam" id="PF04438">
    <property type="entry name" value="zf-HIT"/>
    <property type="match status" value="1"/>
</dbReference>
<evidence type="ECO:0000256" key="14">
    <source>
        <dbReference type="SAM" id="MobiDB-lite"/>
    </source>
</evidence>
<keyword evidence="3" id="KW-0597">Phosphoprotein</keyword>
<evidence type="ECO:0000256" key="7">
    <source>
        <dbReference type="ARBA" id="ARBA00022843"/>
    </source>
</evidence>
<keyword evidence="7" id="KW-0832">Ubl conjugation</keyword>
<reference evidence="16 17" key="1">
    <citation type="submission" date="2016-05" db="EMBL/GenBank/DDBJ databases">
        <title>A degradative enzymes factory behind the ericoid mycorrhizal symbiosis.</title>
        <authorList>
            <consortium name="DOE Joint Genome Institute"/>
            <person name="Martino E."/>
            <person name="Morin E."/>
            <person name="Grelet G."/>
            <person name="Kuo A."/>
            <person name="Kohler A."/>
            <person name="Daghino S."/>
            <person name="Barry K."/>
            <person name="Choi C."/>
            <person name="Cichocki N."/>
            <person name="Clum A."/>
            <person name="Copeland A."/>
            <person name="Hainaut M."/>
            <person name="Haridas S."/>
            <person name="Labutti K."/>
            <person name="Lindquist E."/>
            <person name="Lipzen A."/>
            <person name="Khouja H.-R."/>
            <person name="Murat C."/>
            <person name="Ohm R."/>
            <person name="Olson A."/>
            <person name="Spatafora J."/>
            <person name="Veneault-Fourrey C."/>
            <person name="Henrissat B."/>
            <person name="Grigoriev I."/>
            <person name="Martin F."/>
            <person name="Perotto S."/>
        </authorList>
    </citation>
    <scope>NUCLEOTIDE SEQUENCE [LARGE SCALE GENOMIC DNA]</scope>
    <source>
        <strain evidence="16 17">UAMH 7357</strain>
    </source>
</reference>
<evidence type="ECO:0000259" key="15">
    <source>
        <dbReference type="PROSITE" id="PS51083"/>
    </source>
</evidence>
<dbReference type="InterPro" id="IPR051639">
    <property type="entry name" value="BCD1"/>
</dbReference>